<evidence type="ECO:0000256" key="2">
    <source>
        <dbReference type="SAM" id="MobiDB-lite"/>
    </source>
</evidence>
<feature type="compositionally biased region" description="Acidic residues" evidence="2">
    <location>
        <begin position="634"/>
        <end position="652"/>
    </location>
</feature>
<dbReference type="Proteomes" id="UP001437256">
    <property type="component" value="Unassembled WGS sequence"/>
</dbReference>
<evidence type="ECO:0000313" key="3">
    <source>
        <dbReference type="EMBL" id="KAL0064116.1"/>
    </source>
</evidence>
<name>A0ABR2ZR07_9AGAR</name>
<evidence type="ECO:0000313" key="4">
    <source>
        <dbReference type="Proteomes" id="UP001437256"/>
    </source>
</evidence>
<dbReference type="EMBL" id="JBBXMP010000067">
    <property type="protein sequence ID" value="KAL0064116.1"/>
    <property type="molecule type" value="Genomic_DNA"/>
</dbReference>
<sequence length="652" mass="74868">MSIWSYLGLGSDPTNKALADQSPPQFLPHPVPSDTQETKQDERPNVREHASNTQETNREVELLAKLEATEKKYRAAKDSHEAEASRAAGLQKRLSSVQKERRQAEDQAKAQVGELQNQLQRSSSQLADLRRGYDELTNESESAQREAERKKREYLSLQSHCESLGAQHENLKKRGQALESERQQLKVQLDNGSGELRQLQEKYKALKLLLEQRTKEHQEAQASQKRNELLEAEYKRLESSFEGQTSEVQQLKEKYDAQQIILDRRTKELQGFEALQKNQLVEVDYKRLESNFDNQTSEVQQLKEKYRVQQLLLDQRTKEIQEFQAYQRRNQLLEAEHKQLKAHFDRQTNDVQQLKEKYGAQQVLLDHRTRELQMVQADLISTRSASGSIVRLVELLNSEIMQVASSITDALPLDQSTPAGTAGKQMVTAKYLGSIFGEETVTAATYHPGEDDLDIIIQNALQCLMVSHCRELIERWHVDPAVSKSLKEMYQRIRKNNPSSVAGRWRTMTKAEMKYWRYDQVENYARTHIVDDIRSLVRRWMERSDRRAQAGMLKMIETKVATVINMATQIDKAMGIDAVSEDWEAFAVHPGKTFDPVLMEDVFQTSQALESVENTAGIVLCSTALGLRRSNESGSDDENREWQYNEESDSAP</sequence>
<gene>
    <name evidence="3" type="ORF">AAF712_008976</name>
</gene>
<feature type="compositionally biased region" description="Basic and acidic residues" evidence="2">
    <location>
        <begin position="71"/>
        <end position="84"/>
    </location>
</feature>
<feature type="region of interest" description="Disordered" evidence="2">
    <location>
        <begin position="629"/>
        <end position="652"/>
    </location>
</feature>
<reference evidence="3 4" key="1">
    <citation type="submission" date="2024-05" db="EMBL/GenBank/DDBJ databases">
        <title>A draft genome resource for the thread blight pathogen Marasmius tenuissimus strain MS-2.</title>
        <authorList>
            <person name="Yulfo-Soto G.E."/>
            <person name="Baruah I.K."/>
            <person name="Amoako-Attah I."/>
            <person name="Bukari Y."/>
            <person name="Meinhardt L.W."/>
            <person name="Bailey B.A."/>
            <person name="Cohen S.P."/>
        </authorList>
    </citation>
    <scope>NUCLEOTIDE SEQUENCE [LARGE SCALE GENOMIC DNA]</scope>
    <source>
        <strain evidence="3 4">MS-2</strain>
    </source>
</reference>
<feature type="region of interest" description="Disordered" evidence="2">
    <location>
        <begin position="71"/>
        <end position="127"/>
    </location>
</feature>
<comment type="caution">
    <text evidence="3">The sequence shown here is derived from an EMBL/GenBank/DDBJ whole genome shotgun (WGS) entry which is preliminary data.</text>
</comment>
<feature type="compositionally biased region" description="Low complexity" evidence="2">
    <location>
        <begin position="115"/>
        <end position="126"/>
    </location>
</feature>
<feature type="coiled-coil region" evidence="1">
    <location>
        <begin position="285"/>
        <end position="357"/>
    </location>
</feature>
<organism evidence="3 4">
    <name type="scientific">Marasmius tenuissimus</name>
    <dbReference type="NCBI Taxonomy" id="585030"/>
    <lineage>
        <taxon>Eukaryota</taxon>
        <taxon>Fungi</taxon>
        <taxon>Dikarya</taxon>
        <taxon>Basidiomycota</taxon>
        <taxon>Agaricomycotina</taxon>
        <taxon>Agaricomycetes</taxon>
        <taxon>Agaricomycetidae</taxon>
        <taxon>Agaricales</taxon>
        <taxon>Marasmiineae</taxon>
        <taxon>Marasmiaceae</taxon>
        <taxon>Marasmius</taxon>
    </lineage>
</organism>
<feature type="region of interest" description="Disordered" evidence="2">
    <location>
        <begin position="1"/>
        <end position="59"/>
    </location>
</feature>
<keyword evidence="4" id="KW-1185">Reference proteome</keyword>
<keyword evidence="1" id="KW-0175">Coiled coil</keyword>
<evidence type="ECO:0000256" key="1">
    <source>
        <dbReference type="SAM" id="Coils"/>
    </source>
</evidence>
<protein>
    <submittedName>
        <fullName evidence="3">Uncharacterized protein</fullName>
    </submittedName>
</protein>
<accession>A0ABR2ZR07</accession>
<proteinExistence type="predicted"/>
<feature type="compositionally biased region" description="Basic and acidic residues" evidence="2">
    <location>
        <begin position="36"/>
        <end position="59"/>
    </location>
</feature>
<dbReference type="Gene3D" id="1.10.287.1490">
    <property type="match status" value="1"/>
</dbReference>
<feature type="compositionally biased region" description="Basic and acidic residues" evidence="2">
    <location>
        <begin position="98"/>
        <end position="108"/>
    </location>
</feature>